<evidence type="ECO:0000259" key="1">
    <source>
        <dbReference type="PROSITE" id="PS50191"/>
    </source>
</evidence>
<keyword evidence="3" id="KW-1185">Reference proteome</keyword>
<proteinExistence type="predicted"/>
<organism evidence="2 3">
    <name type="scientific">Chironomus riparius</name>
    <dbReference type="NCBI Taxonomy" id="315576"/>
    <lineage>
        <taxon>Eukaryota</taxon>
        <taxon>Metazoa</taxon>
        <taxon>Ecdysozoa</taxon>
        <taxon>Arthropoda</taxon>
        <taxon>Hexapoda</taxon>
        <taxon>Insecta</taxon>
        <taxon>Pterygota</taxon>
        <taxon>Neoptera</taxon>
        <taxon>Endopterygota</taxon>
        <taxon>Diptera</taxon>
        <taxon>Nematocera</taxon>
        <taxon>Chironomoidea</taxon>
        <taxon>Chironomidae</taxon>
        <taxon>Chironominae</taxon>
        <taxon>Chironomus</taxon>
    </lineage>
</organism>
<dbReference type="AlphaFoldDB" id="A0A9N9S5G0"/>
<evidence type="ECO:0000313" key="3">
    <source>
        <dbReference type="Proteomes" id="UP001153620"/>
    </source>
</evidence>
<evidence type="ECO:0000313" key="2">
    <source>
        <dbReference type="EMBL" id="CAG9809301.1"/>
    </source>
</evidence>
<dbReference type="Pfam" id="PF00650">
    <property type="entry name" value="CRAL_TRIO"/>
    <property type="match status" value="1"/>
</dbReference>
<dbReference type="PANTHER" id="PTHR10174:SF216">
    <property type="entry name" value="CRAL-TRIO DOMAIN-CONTAINING PROTEIN-RELATED"/>
    <property type="match status" value="1"/>
</dbReference>
<sequence length="325" mass="38146">MLDIRPLNSELQKIANENLHETLDKVEDEVPALKDWIRNSAHLRARTDEQFLIAFLRFCHYDLEKAKEQIDAFYTLRTNIPEIIKDRNPVNSRLRSLIRIGFGLPLPYTATEGGPRYILIRPQVWNPNKYSMQDVFKVSTMINDIQLRCDDNWVVAGQVGILDLTGITREHLMQLNPDLVNKMIMLSQDTYPIRQQAFHYINAPKGFEQVFSVFLSCINDDNKSKIHMHGSDLESFYKMVPRHLMPREYGGDLYTINDVIREWEERIFYFRQYFEEEEQQFGVDESKRSSQALTPSKFFEVDDIENFLKGNTSGESSTWSRNDCQ</sequence>
<dbReference type="Gene3D" id="1.10.8.20">
    <property type="entry name" value="N-terminal domain of phosphatidylinositol transfer protein sec14p"/>
    <property type="match status" value="1"/>
</dbReference>
<dbReference type="PRINTS" id="PR00180">
    <property type="entry name" value="CRETINALDHBP"/>
</dbReference>
<dbReference type="GO" id="GO:0016020">
    <property type="term" value="C:membrane"/>
    <property type="evidence" value="ECO:0007669"/>
    <property type="project" value="TreeGrafter"/>
</dbReference>
<reference evidence="2" key="2">
    <citation type="submission" date="2022-10" db="EMBL/GenBank/DDBJ databases">
        <authorList>
            <consortium name="ENA_rothamsted_submissions"/>
            <consortium name="culmorum"/>
            <person name="King R."/>
        </authorList>
    </citation>
    <scope>NUCLEOTIDE SEQUENCE</scope>
</reference>
<protein>
    <recommendedName>
        <fullName evidence="1">CRAL-TRIO domain-containing protein</fullName>
    </recommendedName>
</protein>
<dbReference type="PROSITE" id="PS50191">
    <property type="entry name" value="CRAL_TRIO"/>
    <property type="match status" value="1"/>
</dbReference>
<dbReference type="InterPro" id="IPR001251">
    <property type="entry name" value="CRAL-TRIO_dom"/>
</dbReference>
<dbReference type="CDD" id="cd00170">
    <property type="entry name" value="SEC14"/>
    <property type="match status" value="1"/>
</dbReference>
<dbReference type="OrthoDB" id="6682367at2759"/>
<dbReference type="EMBL" id="OU895879">
    <property type="protein sequence ID" value="CAG9809301.1"/>
    <property type="molecule type" value="Genomic_DNA"/>
</dbReference>
<dbReference type="Proteomes" id="UP001153620">
    <property type="component" value="Chromosome 3"/>
</dbReference>
<dbReference type="SUPFAM" id="SSF46938">
    <property type="entry name" value="CRAL/TRIO N-terminal domain"/>
    <property type="match status" value="1"/>
</dbReference>
<dbReference type="SUPFAM" id="SSF52087">
    <property type="entry name" value="CRAL/TRIO domain"/>
    <property type="match status" value="1"/>
</dbReference>
<dbReference type="PANTHER" id="PTHR10174">
    <property type="entry name" value="ALPHA-TOCOPHEROL TRANSFER PROTEIN-RELATED"/>
    <property type="match status" value="1"/>
</dbReference>
<gene>
    <name evidence="2" type="ORF">CHIRRI_LOCUS12128</name>
</gene>
<dbReference type="InterPro" id="IPR036865">
    <property type="entry name" value="CRAL-TRIO_dom_sf"/>
</dbReference>
<dbReference type="GO" id="GO:1902936">
    <property type="term" value="F:phosphatidylinositol bisphosphate binding"/>
    <property type="evidence" value="ECO:0007669"/>
    <property type="project" value="TreeGrafter"/>
</dbReference>
<dbReference type="Gene3D" id="1.20.5.1200">
    <property type="entry name" value="Alpha-tocopherol transfer"/>
    <property type="match status" value="1"/>
</dbReference>
<accession>A0A9N9S5G0</accession>
<dbReference type="Gene3D" id="3.40.525.10">
    <property type="entry name" value="CRAL-TRIO lipid binding domain"/>
    <property type="match status" value="1"/>
</dbReference>
<reference evidence="2" key="1">
    <citation type="submission" date="2022-01" db="EMBL/GenBank/DDBJ databases">
        <authorList>
            <person name="King R."/>
        </authorList>
    </citation>
    <scope>NUCLEOTIDE SEQUENCE</scope>
</reference>
<feature type="domain" description="CRAL-TRIO" evidence="1">
    <location>
        <begin position="161"/>
        <end position="257"/>
    </location>
</feature>
<dbReference type="InterPro" id="IPR036273">
    <property type="entry name" value="CRAL/TRIO_N_dom_sf"/>
</dbReference>
<name>A0A9N9S5G0_9DIPT</name>
<dbReference type="InterPro" id="IPR011074">
    <property type="entry name" value="CRAL/TRIO_N_dom"/>
</dbReference>
<dbReference type="SMART" id="SM01100">
    <property type="entry name" value="CRAL_TRIO_N"/>
    <property type="match status" value="1"/>
</dbReference>